<proteinExistence type="predicted"/>
<dbReference type="KEGG" id="wei:EQG49_02300"/>
<organism evidence="1 2">
    <name type="scientific">Periweissella cryptocerci</name>
    <dbReference type="NCBI Taxonomy" id="2506420"/>
    <lineage>
        <taxon>Bacteria</taxon>
        <taxon>Bacillati</taxon>
        <taxon>Bacillota</taxon>
        <taxon>Bacilli</taxon>
        <taxon>Lactobacillales</taxon>
        <taxon>Lactobacillaceae</taxon>
        <taxon>Periweissella</taxon>
    </lineage>
</organism>
<name>A0A4P6YRT8_9LACO</name>
<reference evidence="2" key="1">
    <citation type="submission" date="2019-03" db="EMBL/GenBank/DDBJ databases">
        <title>Weissella sp. 26KH-42 Genome sequencing.</title>
        <authorList>
            <person name="Heo J."/>
            <person name="Kim S.-J."/>
            <person name="Kim J.-S."/>
            <person name="Hong S.-B."/>
            <person name="Kwon S.-W."/>
        </authorList>
    </citation>
    <scope>NUCLEOTIDE SEQUENCE [LARGE SCALE GENOMIC DNA]</scope>
    <source>
        <strain evidence="2">26KH-42</strain>
    </source>
</reference>
<keyword evidence="2" id="KW-1185">Reference proteome</keyword>
<dbReference type="InterPro" id="IPR014918">
    <property type="entry name" value="Phage_tail_3"/>
</dbReference>
<evidence type="ECO:0000313" key="1">
    <source>
        <dbReference type="EMBL" id="QBO35378.1"/>
    </source>
</evidence>
<evidence type="ECO:0000313" key="2">
    <source>
        <dbReference type="Proteomes" id="UP000292886"/>
    </source>
</evidence>
<dbReference type="Gene3D" id="4.10.410.40">
    <property type="match status" value="1"/>
</dbReference>
<dbReference type="AlphaFoldDB" id="A0A4P6YRT8"/>
<protein>
    <submittedName>
        <fullName evidence="1">Phage tail protein</fullName>
    </submittedName>
</protein>
<dbReference type="OrthoDB" id="1929526at2"/>
<sequence length="137" mass="14761">MTIESGLLSAQTLLQYSTTESGTYSDLGGVQSVPEIGGAPEKVDVTTLADTQKKYIKGLQDTDNMEFKVVYRGSNFTTAKAMETAASKFWKVLYPDGSFVSFKAGVTVKRDATEVNGALTFTVILTPETDFTYGTTA</sequence>
<dbReference type="Pfam" id="PF08813">
    <property type="entry name" value="Phage_tail_3"/>
    <property type="match status" value="1"/>
</dbReference>
<accession>A0A4P6YRT8</accession>
<dbReference type="EMBL" id="CP037940">
    <property type="protein sequence ID" value="QBO35378.1"/>
    <property type="molecule type" value="Genomic_DNA"/>
</dbReference>
<gene>
    <name evidence="1" type="ORF">EQG49_02300</name>
</gene>
<dbReference type="RefSeq" id="WP_133362458.1">
    <property type="nucleotide sequence ID" value="NZ_CP037940.1"/>
</dbReference>
<dbReference type="Proteomes" id="UP000292886">
    <property type="component" value="Chromosome"/>
</dbReference>